<dbReference type="GO" id="GO:0022857">
    <property type="term" value="F:transmembrane transporter activity"/>
    <property type="evidence" value="ECO:0007669"/>
    <property type="project" value="InterPro"/>
</dbReference>
<feature type="transmembrane region" description="Helical" evidence="4">
    <location>
        <begin position="153"/>
        <end position="176"/>
    </location>
</feature>
<dbReference type="SUPFAM" id="SSF103473">
    <property type="entry name" value="MFS general substrate transporter"/>
    <property type="match status" value="1"/>
</dbReference>
<accession>A0A507AJV3</accession>
<feature type="transmembrane region" description="Helical" evidence="4">
    <location>
        <begin position="219"/>
        <end position="240"/>
    </location>
</feature>
<dbReference type="Proteomes" id="UP000319257">
    <property type="component" value="Unassembled WGS sequence"/>
</dbReference>
<comment type="subcellular location">
    <subcellularLocation>
        <location evidence="1">Membrane</location>
        <topology evidence="1">Multi-pass membrane protein</topology>
    </subcellularLocation>
</comment>
<keyword evidence="7" id="KW-1185">Reference proteome</keyword>
<sequence length="453" mass="48777">MSNTPDLEKEECDGDPVVLRRRSDSISAESVHTQNPAPALASQSLQPVESQDPFIPPDGGLVAWSQLIPGIVANALSWGYGAAFGVYQLHYKQTTDWSSSQISWIGSIQTFLVFFVCGLSGRLTDAGFVRSTTVVGVVLAAFGTFMTSLATQYWHFILAQGICTGVGLGLLFMPAVTVLSTYFRRKRAFLLALAATGTSLGGIVFPATVQYLIPTIGFAWAVRVQGFIVLGIGAVSITMLRPRLQPRKAGPFMEFAAFKELPYVLYACGAFFFFWGLYFGFFYINTYARTVIGFETTSSIQLLLITNAMGIPARVFSGYVADYVIGPMNTYIVGGAIVGSMIFAWMGVHDRTGIYVYSAFYGFAVGAAQGVFIGSLASLTTNARKLGTRVGMVITIGAFASLAGAPTAGAIIDQDGGRYRYAQVWGGLVFLTASMLIAAARFVRTGFKLFIKI</sequence>
<comment type="similarity">
    <text evidence="2">Belongs to the major facilitator superfamily. Monocarboxylate porter (TC 2.A.1.13) family.</text>
</comment>
<dbReference type="PANTHER" id="PTHR11360:SF130">
    <property type="entry name" value="MAJOR FACILITATOR SUPERFAMILY (MFS) PROFILE DOMAIN-CONTAINING PROTEIN-RELATED"/>
    <property type="match status" value="1"/>
</dbReference>
<feature type="transmembrane region" description="Helical" evidence="4">
    <location>
        <begin position="390"/>
        <end position="412"/>
    </location>
</feature>
<keyword evidence="4" id="KW-1133">Transmembrane helix</keyword>
<dbReference type="PROSITE" id="PS50850">
    <property type="entry name" value="MFS"/>
    <property type="match status" value="1"/>
</dbReference>
<name>A0A507AJV3_9PEZI</name>
<keyword evidence="4" id="KW-0812">Transmembrane</keyword>
<dbReference type="Pfam" id="PF07690">
    <property type="entry name" value="MFS_1"/>
    <property type="match status" value="1"/>
</dbReference>
<feature type="transmembrane region" description="Helical" evidence="4">
    <location>
        <begin position="424"/>
        <end position="443"/>
    </location>
</feature>
<evidence type="ECO:0000259" key="5">
    <source>
        <dbReference type="PROSITE" id="PS50850"/>
    </source>
</evidence>
<dbReference type="GeneID" id="41978327"/>
<dbReference type="InterPro" id="IPR036259">
    <property type="entry name" value="MFS_trans_sf"/>
</dbReference>
<dbReference type="AlphaFoldDB" id="A0A507AJV3"/>
<dbReference type="OrthoDB" id="2213137at2759"/>
<comment type="caution">
    <text evidence="6">The sequence shown here is derived from an EMBL/GenBank/DDBJ whole genome shotgun (WGS) entry which is preliminary data.</text>
</comment>
<dbReference type="PANTHER" id="PTHR11360">
    <property type="entry name" value="MONOCARBOXYLATE TRANSPORTER"/>
    <property type="match status" value="1"/>
</dbReference>
<dbReference type="GO" id="GO:0016020">
    <property type="term" value="C:membrane"/>
    <property type="evidence" value="ECO:0007669"/>
    <property type="project" value="UniProtKB-SubCell"/>
</dbReference>
<feature type="transmembrane region" description="Helical" evidence="4">
    <location>
        <begin position="261"/>
        <end position="284"/>
    </location>
</feature>
<proteinExistence type="inferred from homology"/>
<evidence type="ECO:0000256" key="1">
    <source>
        <dbReference type="ARBA" id="ARBA00004141"/>
    </source>
</evidence>
<keyword evidence="4" id="KW-0472">Membrane</keyword>
<feature type="transmembrane region" description="Helical" evidence="4">
    <location>
        <begin position="188"/>
        <end position="213"/>
    </location>
</feature>
<dbReference type="InterPro" id="IPR011701">
    <property type="entry name" value="MFS"/>
</dbReference>
<feature type="transmembrane region" description="Helical" evidence="4">
    <location>
        <begin position="128"/>
        <end position="147"/>
    </location>
</feature>
<feature type="transmembrane region" description="Helical" evidence="4">
    <location>
        <begin position="328"/>
        <end position="348"/>
    </location>
</feature>
<feature type="transmembrane region" description="Helical" evidence="4">
    <location>
        <begin position="102"/>
        <end position="121"/>
    </location>
</feature>
<feature type="domain" description="Major facilitator superfamily (MFS) profile" evidence="5">
    <location>
        <begin position="354"/>
        <end position="453"/>
    </location>
</feature>
<evidence type="ECO:0000256" key="3">
    <source>
        <dbReference type="SAM" id="MobiDB-lite"/>
    </source>
</evidence>
<evidence type="ECO:0000256" key="4">
    <source>
        <dbReference type="SAM" id="Phobius"/>
    </source>
</evidence>
<evidence type="ECO:0000313" key="6">
    <source>
        <dbReference type="EMBL" id="TPX07177.1"/>
    </source>
</evidence>
<organism evidence="6 7">
    <name type="scientific">Thyridium curvatum</name>
    <dbReference type="NCBI Taxonomy" id="1093900"/>
    <lineage>
        <taxon>Eukaryota</taxon>
        <taxon>Fungi</taxon>
        <taxon>Dikarya</taxon>
        <taxon>Ascomycota</taxon>
        <taxon>Pezizomycotina</taxon>
        <taxon>Sordariomycetes</taxon>
        <taxon>Sordariomycetidae</taxon>
        <taxon>Thyridiales</taxon>
        <taxon>Thyridiaceae</taxon>
        <taxon>Thyridium</taxon>
    </lineage>
</organism>
<dbReference type="InterPro" id="IPR050327">
    <property type="entry name" value="Proton-linked_MCT"/>
</dbReference>
<feature type="transmembrane region" description="Helical" evidence="4">
    <location>
        <begin position="296"/>
        <end position="316"/>
    </location>
</feature>
<dbReference type="RefSeq" id="XP_030988888.1">
    <property type="nucleotide sequence ID" value="XM_031133547.1"/>
</dbReference>
<feature type="region of interest" description="Disordered" evidence="3">
    <location>
        <begin position="25"/>
        <end position="46"/>
    </location>
</feature>
<dbReference type="EMBL" id="SKBQ01000093">
    <property type="protein sequence ID" value="TPX07177.1"/>
    <property type="molecule type" value="Genomic_DNA"/>
</dbReference>
<dbReference type="Gene3D" id="1.20.1250.20">
    <property type="entry name" value="MFS general substrate transporter like domains"/>
    <property type="match status" value="1"/>
</dbReference>
<evidence type="ECO:0000256" key="2">
    <source>
        <dbReference type="ARBA" id="ARBA00006727"/>
    </source>
</evidence>
<feature type="transmembrane region" description="Helical" evidence="4">
    <location>
        <begin position="354"/>
        <end position="378"/>
    </location>
</feature>
<protein>
    <recommendedName>
        <fullName evidence="5">Major facilitator superfamily (MFS) profile domain-containing protein</fullName>
    </recommendedName>
</protein>
<dbReference type="InterPro" id="IPR020846">
    <property type="entry name" value="MFS_dom"/>
</dbReference>
<reference evidence="6 7" key="1">
    <citation type="submission" date="2019-06" db="EMBL/GenBank/DDBJ databases">
        <title>Draft genome sequence of the filamentous fungus Phialemoniopsis curvata isolated from diesel fuel.</title>
        <authorList>
            <person name="Varaljay V.A."/>
            <person name="Lyon W.J."/>
            <person name="Crouch A.L."/>
            <person name="Drake C.E."/>
            <person name="Hollomon J.M."/>
            <person name="Nadeau L.J."/>
            <person name="Nunn H.S."/>
            <person name="Stevenson B.S."/>
            <person name="Bojanowski C.L."/>
            <person name="Crookes-Goodson W.J."/>
        </authorList>
    </citation>
    <scope>NUCLEOTIDE SEQUENCE [LARGE SCALE GENOMIC DNA]</scope>
    <source>
        <strain evidence="6 7">D216</strain>
    </source>
</reference>
<evidence type="ECO:0000313" key="7">
    <source>
        <dbReference type="Proteomes" id="UP000319257"/>
    </source>
</evidence>
<dbReference type="InParanoid" id="A0A507AJV3"/>
<feature type="transmembrane region" description="Helical" evidence="4">
    <location>
        <begin position="71"/>
        <end position="90"/>
    </location>
</feature>
<gene>
    <name evidence="6" type="ORF">E0L32_010880</name>
</gene>